<dbReference type="EC" id="3.5.2.6" evidence="3 6"/>
<comment type="caution">
    <text evidence="9">The sequence shown here is derived from an EMBL/GenBank/DDBJ whole genome shotgun (WGS) entry which is preliminary data.</text>
</comment>
<dbReference type="PANTHER" id="PTHR35333">
    <property type="entry name" value="BETA-LACTAMASE"/>
    <property type="match status" value="1"/>
</dbReference>
<evidence type="ECO:0000256" key="2">
    <source>
        <dbReference type="ARBA" id="ARBA00009009"/>
    </source>
</evidence>
<comment type="similarity">
    <text evidence="2 6">Belongs to the class-A beta-lactamase family.</text>
</comment>
<keyword evidence="4 6" id="KW-0378">Hydrolase</keyword>
<comment type="catalytic activity">
    <reaction evidence="1 6">
        <text>a beta-lactam + H2O = a substituted beta-amino acid</text>
        <dbReference type="Rhea" id="RHEA:20401"/>
        <dbReference type="ChEBI" id="CHEBI:15377"/>
        <dbReference type="ChEBI" id="CHEBI:35627"/>
        <dbReference type="ChEBI" id="CHEBI:140347"/>
        <dbReference type="EC" id="3.5.2.6"/>
    </reaction>
</comment>
<evidence type="ECO:0000256" key="4">
    <source>
        <dbReference type="ARBA" id="ARBA00022801"/>
    </source>
</evidence>
<protein>
    <recommendedName>
        <fullName evidence="3 6">Beta-lactamase</fullName>
        <ecNumber evidence="3 6">3.5.2.6</ecNumber>
    </recommendedName>
</protein>
<feature type="chain" id="PRO_5045931194" description="Beta-lactamase" evidence="7">
    <location>
        <begin position="27"/>
        <end position="289"/>
    </location>
</feature>
<evidence type="ECO:0000256" key="6">
    <source>
        <dbReference type="RuleBase" id="RU361140"/>
    </source>
</evidence>
<keyword evidence="5 6" id="KW-0046">Antibiotic resistance</keyword>
<dbReference type="InterPro" id="IPR000871">
    <property type="entry name" value="Beta-lactam_class-A"/>
</dbReference>
<gene>
    <name evidence="9" type="primary">bla</name>
    <name evidence="9" type="ORF">ISP13_13515</name>
</gene>
<keyword evidence="7" id="KW-0732">Signal</keyword>
<proteinExistence type="inferred from homology"/>
<dbReference type="InterPro" id="IPR023650">
    <property type="entry name" value="Beta-lactam_class-A_AS"/>
</dbReference>
<evidence type="ECO:0000259" key="8">
    <source>
        <dbReference type="Pfam" id="PF13354"/>
    </source>
</evidence>
<dbReference type="Gene3D" id="3.40.710.10">
    <property type="entry name" value="DD-peptidase/beta-lactamase superfamily"/>
    <property type="match status" value="1"/>
</dbReference>
<dbReference type="SUPFAM" id="SSF56601">
    <property type="entry name" value="beta-lactamase/transpeptidase-like"/>
    <property type="match status" value="1"/>
</dbReference>
<organism evidence="9 10">
    <name type="scientific">Dyella lipolytica</name>
    <dbReference type="NCBI Taxonomy" id="1867835"/>
    <lineage>
        <taxon>Bacteria</taxon>
        <taxon>Pseudomonadati</taxon>
        <taxon>Pseudomonadota</taxon>
        <taxon>Gammaproteobacteria</taxon>
        <taxon>Lysobacterales</taxon>
        <taxon>Rhodanobacteraceae</taxon>
        <taxon>Dyella</taxon>
    </lineage>
</organism>
<sequence length="289" mass="30843">MNRRNLLKSVLIGASALAIRPSFSIAADADDTKKRLAELERRYGGRLGVAILDTGSERRIVYRADERFMMCSTFKLLLVGATLARVDHGAERLDRRVVFGQEAVLSYAPVTSRHVGAPGMTVAELCQAAIAVSDNTAANLLVASLGGPAAVTAYARQLGDPLTRLDHIEPELNVPSADHVSDTTTPNAMLGDLRTLVLGNALSDTSRKQLIEWLCETTTSKDLLRAGIPAGWRVGDKTGSGYGATNDVAIIWPPQRKPLLVATYYAGATADAARPSALFTEVGRIAASM</sequence>
<name>A0ABW8IX21_9GAMM</name>
<dbReference type="NCBIfam" id="NF033103">
    <property type="entry name" value="bla_class_A"/>
    <property type="match status" value="1"/>
</dbReference>
<evidence type="ECO:0000256" key="3">
    <source>
        <dbReference type="ARBA" id="ARBA00012865"/>
    </source>
</evidence>
<feature type="domain" description="Beta-lactamase class A catalytic" evidence="8">
    <location>
        <begin position="49"/>
        <end position="263"/>
    </location>
</feature>
<evidence type="ECO:0000313" key="9">
    <source>
        <dbReference type="EMBL" id="MFK2874557.1"/>
    </source>
</evidence>
<evidence type="ECO:0000256" key="7">
    <source>
        <dbReference type="SAM" id="SignalP"/>
    </source>
</evidence>
<dbReference type="PROSITE" id="PS00146">
    <property type="entry name" value="BETA_LACTAMASE_A"/>
    <property type="match status" value="1"/>
</dbReference>
<dbReference type="PRINTS" id="PR00118">
    <property type="entry name" value="BLACTAMASEA"/>
</dbReference>
<keyword evidence="10" id="KW-1185">Reference proteome</keyword>
<feature type="signal peptide" evidence="7">
    <location>
        <begin position="1"/>
        <end position="26"/>
    </location>
</feature>
<dbReference type="InterPro" id="IPR012338">
    <property type="entry name" value="Beta-lactam/transpept-like"/>
</dbReference>
<accession>A0ABW8IX21</accession>
<evidence type="ECO:0000313" key="10">
    <source>
        <dbReference type="Proteomes" id="UP001620405"/>
    </source>
</evidence>
<dbReference type="Pfam" id="PF13354">
    <property type="entry name" value="Beta-lactamase2"/>
    <property type="match status" value="1"/>
</dbReference>
<dbReference type="PANTHER" id="PTHR35333:SF3">
    <property type="entry name" value="BETA-LACTAMASE-TYPE TRANSPEPTIDASE FOLD CONTAINING PROTEIN"/>
    <property type="match status" value="1"/>
</dbReference>
<evidence type="ECO:0000256" key="1">
    <source>
        <dbReference type="ARBA" id="ARBA00001526"/>
    </source>
</evidence>
<dbReference type="InterPro" id="IPR045155">
    <property type="entry name" value="Beta-lactam_cat"/>
</dbReference>
<dbReference type="Proteomes" id="UP001620405">
    <property type="component" value="Unassembled WGS sequence"/>
</dbReference>
<dbReference type="EMBL" id="JADIKG010000012">
    <property type="protein sequence ID" value="MFK2874557.1"/>
    <property type="molecule type" value="Genomic_DNA"/>
</dbReference>
<dbReference type="RefSeq" id="WP_284402027.1">
    <property type="nucleotide sequence ID" value="NZ_BSNQ01000009.1"/>
</dbReference>
<evidence type="ECO:0000256" key="5">
    <source>
        <dbReference type="ARBA" id="ARBA00023251"/>
    </source>
</evidence>
<reference evidence="9 10" key="1">
    <citation type="submission" date="2020-10" db="EMBL/GenBank/DDBJ databases">
        <title>Phylogeny of dyella-like bacteria.</title>
        <authorList>
            <person name="Fu J."/>
        </authorList>
    </citation>
    <scope>NUCLEOTIDE SEQUENCE [LARGE SCALE GENOMIC DNA]</scope>
    <source>
        <strain evidence="9 10">DHOB07</strain>
    </source>
</reference>